<keyword evidence="2" id="KW-1185">Reference proteome</keyword>
<organism evidence="1 2">
    <name type="scientific">Labedaea rhizosphaerae</name>
    <dbReference type="NCBI Taxonomy" id="598644"/>
    <lineage>
        <taxon>Bacteria</taxon>
        <taxon>Bacillati</taxon>
        <taxon>Actinomycetota</taxon>
        <taxon>Actinomycetes</taxon>
        <taxon>Pseudonocardiales</taxon>
        <taxon>Pseudonocardiaceae</taxon>
        <taxon>Labedaea</taxon>
    </lineage>
</organism>
<dbReference type="Proteomes" id="UP000295444">
    <property type="component" value="Unassembled WGS sequence"/>
</dbReference>
<accession>A0A4R6SBR9</accession>
<dbReference type="AlphaFoldDB" id="A0A4R6SBR9"/>
<sequence>MIAVPPPAELASAPDIFEAGEVDLSGLDDVDWAELKHARGSAEDVPELIRTLGRDDDRWSDALDELLADRLLHEGNCYSATVPAMEFIVRLLASGTLPVQRRLDLYLWLLHATGQWAVSMVEDAELAVAESRPAQFAPWSPHVHLAIADHIVPLLDRWSVEPPVTQFFLACLAAQHRLDGQLLAPEVSALAAATAGTQHGAYLRLAEAVLTSDDTPALAIAQEIVGWAGLDPRGLDASVVTPMLRALSVLAAGAVRV</sequence>
<protein>
    <submittedName>
        <fullName evidence="1">Uncharacterized protein</fullName>
    </submittedName>
</protein>
<comment type="caution">
    <text evidence="1">The sequence shown here is derived from an EMBL/GenBank/DDBJ whole genome shotgun (WGS) entry which is preliminary data.</text>
</comment>
<evidence type="ECO:0000313" key="2">
    <source>
        <dbReference type="Proteomes" id="UP000295444"/>
    </source>
</evidence>
<proteinExistence type="predicted"/>
<evidence type="ECO:0000313" key="1">
    <source>
        <dbReference type="EMBL" id="TDP97412.1"/>
    </source>
</evidence>
<reference evidence="1 2" key="1">
    <citation type="submission" date="2019-03" db="EMBL/GenBank/DDBJ databases">
        <title>Genomic Encyclopedia of Type Strains, Phase IV (KMG-IV): sequencing the most valuable type-strain genomes for metagenomic binning, comparative biology and taxonomic classification.</title>
        <authorList>
            <person name="Goeker M."/>
        </authorList>
    </citation>
    <scope>NUCLEOTIDE SEQUENCE [LARGE SCALE GENOMIC DNA]</scope>
    <source>
        <strain evidence="1 2">DSM 45361</strain>
    </source>
</reference>
<dbReference type="EMBL" id="SNXZ01000003">
    <property type="protein sequence ID" value="TDP97412.1"/>
    <property type="molecule type" value="Genomic_DNA"/>
</dbReference>
<gene>
    <name evidence="1" type="ORF">EV186_103376</name>
</gene>
<name>A0A4R6SBR9_LABRH</name>